<name>A0ABU6WW72_9FABA</name>
<keyword evidence="2" id="KW-1185">Reference proteome</keyword>
<feature type="non-terminal residue" evidence="1">
    <location>
        <position position="1"/>
    </location>
</feature>
<proteinExistence type="predicted"/>
<protein>
    <submittedName>
        <fullName evidence="1">Uncharacterized protein</fullName>
    </submittedName>
</protein>
<sequence>IPNQSRERLRGIRHSACESLAHLPPPIRLYLVLLHDPRDSVTSLMETSDGPRPKSPCLRAIAYPHLFARSASSQGVVRQTDRVRFDPELPVRIHGSPSCMLRSDDAMEDATEALPPPDFSILLRDEQTTPISPSTGTFLTLLDPLFPVLVLFPLRKD</sequence>
<organism evidence="1 2">
    <name type="scientific">Stylosanthes scabra</name>
    <dbReference type="NCBI Taxonomy" id="79078"/>
    <lineage>
        <taxon>Eukaryota</taxon>
        <taxon>Viridiplantae</taxon>
        <taxon>Streptophyta</taxon>
        <taxon>Embryophyta</taxon>
        <taxon>Tracheophyta</taxon>
        <taxon>Spermatophyta</taxon>
        <taxon>Magnoliopsida</taxon>
        <taxon>eudicotyledons</taxon>
        <taxon>Gunneridae</taxon>
        <taxon>Pentapetalae</taxon>
        <taxon>rosids</taxon>
        <taxon>fabids</taxon>
        <taxon>Fabales</taxon>
        <taxon>Fabaceae</taxon>
        <taxon>Papilionoideae</taxon>
        <taxon>50 kb inversion clade</taxon>
        <taxon>dalbergioids sensu lato</taxon>
        <taxon>Dalbergieae</taxon>
        <taxon>Pterocarpus clade</taxon>
        <taxon>Stylosanthes</taxon>
    </lineage>
</organism>
<accession>A0ABU6WW72</accession>
<gene>
    <name evidence="1" type="ORF">PIB30_093608</name>
</gene>
<dbReference type="EMBL" id="JASCZI010183252">
    <property type="protein sequence ID" value="MED6189205.1"/>
    <property type="molecule type" value="Genomic_DNA"/>
</dbReference>
<reference evidence="1 2" key="1">
    <citation type="journal article" date="2023" name="Plants (Basel)">
        <title>Bridging the Gap: Combining Genomics and Transcriptomics Approaches to Understand Stylosanthes scabra, an Orphan Legume from the Brazilian Caatinga.</title>
        <authorList>
            <person name="Ferreira-Neto J.R.C."/>
            <person name="da Silva M.D."/>
            <person name="Binneck E."/>
            <person name="de Melo N.F."/>
            <person name="da Silva R.H."/>
            <person name="de Melo A.L.T.M."/>
            <person name="Pandolfi V."/>
            <person name="Bustamante F.O."/>
            <person name="Brasileiro-Vidal A.C."/>
            <person name="Benko-Iseppon A.M."/>
        </authorList>
    </citation>
    <scope>NUCLEOTIDE SEQUENCE [LARGE SCALE GENOMIC DNA]</scope>
    <source>
        <tissue evidence="1">Leaves</tissue>
    </source>
</reference>
<dbReference type="Proteomes" id="UP001341840">
    <property type="component" value="Unassembled WGS sequence"/>
</dbReference>
<comment type="caution">
    <text evidence="1">The sequence shown here is derived from an EMBL/GenBank/DDBJ whole genome shotgun (WGS) entry which is preliminary data.</text>
</comment>
<evidence type="ECO:0000313" key="1">
    <source>
        <dbReference type="EMBL" id="MED6189205.1"/>
    </source>
</evidence>
<evidence type="ECO:0000313" key="2">
    <source>
        <dbReference type="Proteomes" id="UP001341840"/>
    </source>
</evidence>